<name>A0A826HXM5_LACPA</name>
<reference evidence="1 2" key="1">
    <citation type="submission" date="2010-12" db="EMBL/GenBank/DDBJ databases">
        <title>The Genome Sequence of Lactobacillus paracasei subsp. paracasei strain 8700:2.</title>
        <authorList>
            <consortium name="The Broad Institute Genome Sequencing Platform"/>
            <person name="Ward D."/>
            <person name="Earl A."/>
            <person name="Feldgarden M."/>
            <person name="Young S.K."/>
            <person name="Gargeya S."/>
            <person name="Zeng Q."/>
            <person name="Alvarado L."/>
            <person name="Berlin A."/>
            <person name="Bochicchio J."/>
            <person name="Chapman S.B."/>
            <person name="Chen Z."/>
            <person name="Freedman E."/>
            <person name="Gellesch M."/>
            <person name="Goldberg J."/>
            <person name="Griggs A."/>
            <person name="Gujja S."/>
            <person name="Heilman E."/>
            <person name="Heiman D."/>
            <person name="Howarth C."/>
            <person name="Mehta T."/>
            <person name="Neiman D."/>
            <person name="Pearson M."/>
            <person name="Roberts A."/>
            <person name="Saif S."/>
            <person name="Shea T."/>
            <person name="Shenoy N."/>
            <person name="Sisk P."/>
            <person name="Stolte C."/>
            <person name="Sykes S."/>
            <person name="White J."/>
            <person name="Yandava C."/>
            <person name="Saulnier D."/>
            <person name="Haas B."/>
            <person name="Nusbaum C."/>
            <person name="Birren B."/>
        </authorList>
    </citation>
    <scope>NUCLEOTIDE SEQUENCE [LARGE SCALE GENOMIC DNA]</scope>
    <source>
        <strain evidence="1 2">8700:2</strain>
    </source>
</reference>
<proteinExistence type="predicted"/>
<dbReference type="EMBL" id="CP002391">
    <property type="protein sequence ID" value="EEQ66040.1"/>
    <property type="molecule type" value="Genomic_DNA"/>
</dbReference>
<evidence type="ECO:0000313" key="1">
    <source>
        <dbReference type="EMBL" id="EEQ66040.1"/>
    </source>
</evidence>
<protein>
    <submittedName>
        <fullName evidence="1">Uncharacterized protein</fullName>
    </submittedName>
</protein>
<sequence length="91" mass="10030">MMKNVSNSTKAPDLGMASFDLNTARGLLEALRDEFDTMEGSVISYRSNRTEKNAAILAYGTNRSFDAWNALLDALLDHVDSSLTTIDEVNK</sequence>
<dbReference type="AlphaFoldDB" id="A0A826HXM5"/>
<dbReference type="RefSeq" id="WP_003658949.1">
    <property type="nucleotide sequence ID" value="NC_022112.1"/>
</dbReference>
<evidence type="ECO:0000313" key="2">
    <source>
        <dbReference type="Proteomes" id="UP000015927"/>
    </source>
</evidence>
<organism evidence="1 2">
    <name type="scientific">Lacticaseibacillus paracasei subsp. paracasei 8700:2</name>
    <dbReference type="NCBI Taxonomy" id="537973"/>
    <lineage>
        <taxon>Bacteria</taxon>
        <taxon>Bacillati</taxon>
        <taxon>Bacillota</taxon>
        <taxon>Bacilli</taxon>
        <taxon>Lactobacillales</taxon>
        <taxon>Lactobacillaceae</taxon>
        <taxon>Lacticaseibacillus</taxon>
    </lineage>
</organism>
<dbReference type="KEGG" id="lpi:LBPG_01489"/>
<gene>
    <name evidence="1" type="ORF">LBPG_01489</name>
</gene>
<dbReference type="GeneID" id="57091470"/>
<dbReference type="Proteomes" id="UP000015927">
    <property type="component" value="Chromosome"/>
</dbReference>
<accession>A0A826HXM5</accession>